<dbReference type="SUPFAM" id="SSF69593">
    <property type="entry name" value="Glycerol-3-phosphate (1)-acyltransferase"/>
    <property type="match status" value="1"/>
</dbReference>
<dbReference type="RefSeq" id="WP_006964840.1">
    <property type="nucleotide sequence ID" value="NZ_APJX01000002.1"/>
</dbReference>
<dbReference type="InterPro" id="IPR029058">
    <property type="entry name" value="AB_hydrolase_fold"/>
</dbReference>
<dbReference type="Gene3D" id="3.40.50.1820">
    <property type="entry name" value="alpha/beta hydrolase"/>
    <property type="match status" value="1"/>
</dbReference>
<evidence type="ECO:0000313" key="2">
    <source>
        <dbReference type="EMBL" id="EMS80577.1"/>
    </source>
</evidence>
<dbReference type="PATRIC" id="fig|1286635.3.peg.1243"/>
<dbReference type="Pfam" id="PF01553">
    <property type="entry name" value="Acyltransferase"/>
    <property type="match status" value="1"/>
</dbReference>
<gene>
    <name evidence="2" type="ORF">Dpo_2c02700</name>
</gene>
<organism evidence="2 3">
    <name type="scientific">Desulfotignum phosphitoxidans DSM 13687</name>
    <dbReference type="NCBI Taxonomy" id="1286635"/>
    <lineage>
        <taxon>Bacteria</taxon>
        <taxon>Pseudomonadati</taxon>
        <taxon>Thermodesulfobacteriota</taxon>
        <taxon>Desulfobacteria</taxon>
        <taxon>Desulfobacterales</taxon>
        <taxon>Desulfobacteraceae</taxon>
        <taxon>Desulfotignum</taxon>
    </lineage>
</organism>
<dbReference type="SMART" id="SM00563">
    <property type="entry name" value="PlsC"/>
    <property type="match status" value="1"/>
</dbReference>
<keyword evidence="2" id="KW-0378">Hydrolase</keyword>
<reference evidence="2 3" key="1">
    <citation type="journal article" date="2013" name="Genome Announc.">
        <title>Draft Genome Sequence of Desulfotignum phosphitoxidans DSM 13687 Strain FiPS-3.</title>
        <authorList>
            <person name="Poehlein A."/>
            <person name="Daniel R."/>
            <person name="Simeonova D.D."/>
        </authorList>
    </citation>
    <scope>NUCLEOTIDE SEQUENCE [LARGE SCALE GENOMIC DNA]</scope>
    <source>
        <strain evidence="2 3">DSM 13687</strain>
    </source>
</reference>
<sequence>MNRVAFKLSSYTLKTLSGFSRARITIQGQSNIPEGSVVFCANHFTRIETVFLPYHIHSITGRQVWSLAARELFDVPVLEGLLRRLGAVSTNAPDRDDLLLKTLLSGDALWIIFPEGMMVKNKKLVKDGRFVLTDDKGELRPHTGAAVVALRCAFFRERLRRLKALKAPEFYRLTKELDLTGIDDILNQSTHIVPVNITYYPANPRDNILGSMAGLLLKKPSRRVMDELMTEGAMLFTGVDITIRFGTPIDMAPYLHHPFLESLLTVKRRIRPFEDLESRQISRQIAIDVMETYMAQVYGLTTINYDHVMAGILKHYPYKREGIDRYEFACKVFYAVTCLVLNRICHVADLLQENQIHLLVDDRFKRISDFLTLAEETGVIRMDGDGRRFFKDQARLYNLSEFHAIRMENPILVMANEVEPVEAAQICLKKIAQMPRRQIRERVRSRIIEKMNMDFTADYATFFRPDESKNKQIGRPRFLNQTSDSPGVLLIHGYMAAPEEMKNFAQYLYAKGFTVHVPRLKGHGTSPDDLARVGYEQWMDSVEEAYVALRHSCSKRFIGGFSTGAGLALELATRVTDYDAVFAVAPPMQLQDMGAHFIPAINAWNTMIRRFRFNAMAREFIDNHPENPHINYMRNPIAGIHQLGMLMEQLAPKLKQITRPVLVVQSRKDPVVNPRGTEKLFHQLGSTVKELYLFDYERHGILIGEGVKRVYQAIENFIRQWV</sequence>
<feature type="domain" description="Phospholipid/glycerol acyltransferase" evidence="1">
    <location>
        <begin position="37"/>
        <end position="200"/>
    </location>
</feature>
<keyword evidence="3" id="KW-1185">Reference proteome</keyword>
<evidence type="ECO:0000259" key="1">
    <source>
        <dbReference type="SMART" id="SM00563"/>
    </source>
</evidence>
<dbReference type="InterPro" id="IPR051044">
    <property type="entry name" value="MAG_DAG_Lipase"/>
</dbReference>
<evidence type="ECO:0000313" key="3">
    <source>
        <dbReference type="Proteomes" id="UP000014216"/>
    </source>
</evidence>
<dbReference type="InterPro" id="IPR002123">
    <property type="entry name" value="Plipid/glycerol_acylTrfase"/>
</dbReference>
<accession>S0G6T6</accession>
<dbReference type="Pfam" id="PF12146">
    <property type="entry name" value="Hydrolase_4"/>
    <property type="match status" value="1"/>
</dbReference>
<dbReference type="PANTHER" id="PTHR11614">
    <property type="entry name" value="PHOSPHOLIPASE-RELATED"/>
    <property type="match status" value="1"/>
</dbReference>
<dbReference type="AlphaFoldDB" id="S0G6T6"/>
<dbReference type="GO" id="GO:0047372">
    <property type="term" value="F:monoacylglycerol lipase activity"/>
    <property type="evidence" value="ECO:0007669"/>
    <property type="project" value="UniProtKB-EC"/>
</dbReference>
<name>S0G6T6_9BACT</name>
<dbReference type="Proteomes" id="UP000014216">
    <property type="component" value="Unassembled WGS sequence"/>
</dbReference>
<dbReference type="EC" id="3.1.1.23" evidence="2"/>
<dbReference type="SUPFAM" id="SSF53474">
    <property type="entry name" value="alpha/beta-Hydrolases"/>
    <property type="match status" value="1"/>
</dbReference>
<comment type="caution">
    <text evidence="2">The sequence shown here is derived from an EMBL/GenBank/DDBJ whole genome shotgun (WGS) entry which is preliminary data.</text>
</comment>
<protein>
    <submittedName>
        <fullName evidence="2">Acylglycerol lipase</fullName>
        <ecNumber evidence="2">3.1.1.23</ecNumber>
    </submittedName>
</protein>
<dbReference type="GO" id="GO:0016746">
    <property type="term" value="F:acyltransferase activity"/>
    <property type="evidence" value="ECO:0007669"/>
    <property type="project" value="InterPro"/>
</dbReference>
<dbReference type="EMBL" id="APJX01000002">
    <property type="protein sequence ID" value="EMS80577.1"/>
    <property type="molecule type" value="Genomic_DNA"/>
</dbReference>
<dbReference type="InterPro" id="IPR022742">
    <property type="entry name" value="Hydrolase_4"/>
</dbReference>
<dbReference type="OrthoDB" id="9786110at2"/>
<proteinExistence type="predicted"/>